<organism evidence="5 6">
    <name type="scientific">Arachis hypogaea</name>
    <name type="common">Peanut</name>
    <dbReference type="NCBI Taxonomy" id="3818"/>
    <lineage>
        <taxon>Eukaryota</taxon>
        <taxon>Viridiplantae</taxon>
        <taxon>Streptophyta</taxon>
        <taxon>Embryophyta</taxon>
        <taxon>Tracheophyta</taxon>
        <taxon>Spermatophyta</taxon>
        <taxon>Magnoliopsida</taxon>
        <taxon>eudicotyledons</taxon>
        <taxon>Gunneridae</taxon>
        <taxon>Pentapetalae</taxon>
        <taxon>rosids</taxon>
        <taxon>fabids</taxon>
        <taxon>Fabales</taxon>
        <taxon>Fabaceae</taxon>
        <taxon>Papilionoideae</taxon>
        <taxon>50 kb inversion clade</taxon>
        <taxon>dalbergioids sensu lato</taxon>
        <taxon>Dalbergieae</taxon>
        <taxon>Pterocarpus clade</taxon>
        <taxon>Arachis</taxon>
    </lineage>
</organism>
<dbReference type="Pfam" id="PF14223">
    <property type="entry name" value="Retrotran_gag_2"/>
    <property type="match status" value="1"/>
</dbReference>
<dbReference type="AlphaFoldDB" id="A0A444XRY5"/>
<evidence type="ECO:0000256" key="1">
    <source>
        <dbReference type="ARBA" id="ARBA00004413"/>
    </source>
</evidence>
<proteinExistence type="predicted"/>
<dbReference type="InterPro" id="IPR026961">
    <property type="entry name" value="PGG_dom"/>
</dbReference>
<feature type="domain" description="PGG" evidence="4">
    <location>
        <begin position="510"/>
        <end position="624"/>
    </location>
</feature>
<dbReference type="SUPFAM" id="SSF48403">
    <property type="entry name" value="Ankyrin repeat"/>
    <property type="match status" value="1"/>
</dbReference>
<dbReference type="Gene3D" id="1.25.40.20">
    <property type="entry name" value="Ankyrin repeat-containing domain"/>
    <property type="match status" value="1"/>
</dbReference>
<feature type="repeat" description="ANK" evidence="2">
    <location>
        <begin position="185"/>
        <end position="209"/>
    </location>
</feature>
<evidence type="ECO:0000256" key="2">
    <source>
        <dbReference type="PROSITE-ProRule" id="PRU00023"/>
    </source>
</evidence>
<sequence>MTCTSLSLSAAPKFSGDKYDFWKIKMRRFLVANELWEIVDNGFEVPVANAQLNDGQQQTLRENSSKDAKALFTIQSVVSDKVFPTIMNATTAKEAWDTLQLGYHRTKEVRTDYNPEYARLYAALRTGDWDGTREFLNGHEGALTARISHEGKRALHVAALFGHRHIVEQLLQLMSADNVKLRDNRGLTALHEATYGKDVQLVKCLVEKGNRELLTIPSNTGWIPLTRALSVGNKEMAAYLFSVTPWEELTPEKGSNGVRILIMCYYSQILLDKALELLRYCPKLAVIPLPASHRGRESTLLEALASVPSAFPSGRQLTFWERWIFRRRRNICKVDKSKLTYKHPRELLEIACKELFKLNIAELENSRAHLAVIQAAKMGIPEFIKEVTKENPQLFWGWPDENPRNAIFVGVEYRQASVFDLIHGTVWKNALAEMNDWNGDTLLHMAGLLAPSAQLHDISGAALQMQRELQWFKEVESITPALRKQSLNNDKKTARQLFTEEHKDLVKQGEKWMKGTATSFSLVAALVATVVFAAAFTVPGGNDQITGYPIFSKKKAFVVFVLSDAISLFSSSTSIIMFLGILTSRYAEDDFLKALPVKLITGLLTLFISMASMLVAFSAALFVVLHGKAWIVIPLSFLACVPIASFIWLQFPLFVEITMSTFGPSIFDRNANKHWLTR</sequence>
<dbReference type="PANTHER" id="PTHR24177">
    <property type="entry name" value="CASKIN"/>
    <property type="match status" value="1"/>
</dbReference>
<protein>
    <recommendedName>
        <fullName evidence="4">PGG domain-containing protein</fullName>
    </recommendedName>
</protein>
<dbReference type="Pfam" id="PF12796">
    <property type="entry name" value="Ank_2"/>
    <property type="match status" value="1"/>
</dbReference>
<dbReference type="Gramene" id="arahy.Tifrunner.gnm2.ann2.Ah19g429100.1">
    <property type="protein sequence ID" value="arahy.Tifrunner.gnm2.ann2.Ah19g429100.1-CDS"/>
    <property type="gene ID" value="arahy.Tifrunner.gnm2.ann2.Ah19g429100"/>
</dbReference>
<evidence type="ECO:0000313" key="5">
    <source>
        <dbReference type="EMBL" id="RYQ92519.1"/>
    </source>
</evidence>
<gene>
    <name evidence="5" type="ORF">Ahy_B09g098745</name>
</gene>
<dbReference type="Proteomes" id="UP000289738">
    <property type="component" value="Chromosome B09"/>
</dbReference>
<dbReference type="SMART" id="SM00248">
    <property type="entry name" value="ANK"/>
    <property type="match status" value="3"/>
</dbReference>
<reference evidence="5 6" key="1">
    <citation type="submission" date="2019-01" db="EMBL/GenBank/DDBJ databases">
        <title>Sequencing of cultivated peanut Arachis hypogaea provides insights into genome evolution and oil improvement.</title>
        <authorList>
            <person name="Chen X."/>
        </authorList>
    </citation>
    <scope>NUCLEOTIDE SEQUENCE [LARGE SCALE GENOMIC DNA]</scope>
    <source>
        <strain evidence="6">cv. Fuhuasheng</strain>
        <tissue evidence="5">Leaves</tissue>
    </source>
</reference>
<accession>A0A444XRY5</accession>
<feature type="transmembrane region" description="Helical" evidence="3">
    <location>
        <begin position="603"/>
        <end position="623"/>
    </location>
</feature>
<feature type="transmembrane region" description="Helical" evidence="3">
    <location>
        <begin position="517"/>
        <end position="536"/>
    </location>
</feature>
<dbReference type="PROSITE" id="PS50297">
    <property type="entry name" value="ANK_REP_REGION"/>
    <property type="match status" value="2"/>
</dbReference>
<dbReference type="PANTHER" id="PTHR24177:SF329">
    <property type="entry name" value="ANKYRIN REPEAT PROTEIN"/>
    <property type="match status" value="1"/>
</dbReference>
<dbReference type="SMR" id="A0A444XRY5"/>
<feature type="transmembrane region" description="Helical" evidence="3">
    <location>
        <begin position="629"/>
        <end position="649"/>
    </location>
</feature>
<keyword evidence="3" id="KW-1133">Transmembrane helix</keyword>
<feature type="repeat" description="ANK" evidence="2">
    <location>
        <begin position="150"/>
        <end position="172"/>
    </location>
</feature>
<dbReference type="OrthoDB" id="1435691at2759"/>
<comment type="caution">
    <text evidence="5">The sequence shown here is derived from an EMBL/GenBank/DDBJ whole genome shotgun (WGS) entry which is preliminary data.</text>
</comment>
<feature type="transmembrane region" description="Helical" evidence="3">
    <location>
        <begin position="556"/>
        <end position="582"/>
    </location>
</feature>
<dbReference type="GO" id="GO:0005886">
    <property type="term" value="C:plasma membrane"/>
    <property type="evidence" value="ECO:0007669"/>
    <property type="project" value="UniProtKB-SubCell"/>
</dbReference>
<dbReference type="STRING" id="3818.A0A444XRY5"/>
<evidence type="ECO:0000313" key="6">
    <source>
        <dbReference type="Proteomes" id="UP000289738"/>
    </source>
</evidence>
<name>A0A444XRY5_ARAHY</name>
<keyword evidence="6" id="KW-1185">Reference proteome</keyword>
<dbReference type="Pfam" id="PF13962">
    <property type="entry name" value="PGG"/>
    <property type="match status" value="1"/>
</dbReference>
<dbReference type="InterPro" id="IPR036770">
    <property type="entry name" value="Ankyrin_rpt-contain_sf"/>
</dbReference>
<keyword evidence="2" id="KW-0040">ANK repeat</keyword>
<evidence type="ECO:0000259" key="4">
    <source>
        <dbReference type="Pfam" id="PF13962"/>
    </source>
</evidence>
<dbReference type="EMBL" id="SDMP01000019">
    <property type="protein sequence ID" value="RYQ92519.1"/>
    <property type="molecule type" value="Genomic_DNA"/>
</dbReference>
<comment type="subcellular location">
    <subcellularLocation>
        <location evidence="1">Cell membrane</location>
        <topology evidence="1">Peripheral membrane protein</topology>
        <orientation evidence="1">Cytoplasmic side</orientation>
    </subcellularLocation>
</comment>
<dbReference type="InterPro" id="IPR002110">
    <property type="entry name" value="Ankyrin_rpt"/>
</dbReference>
<dbReference type="PROSITE" id="PS50088">
    <property type="entry name" value="ANK_REPEAT"/>
    <property type="match status" value="2"/>
</dbReference>
<evidence type="ECO:0000256" key="3">
    <source>
        <dbReference type="SAM" id="Phobius"/>
    </source>
</evidence>
<keyword evidence="3" id="KW-0812">Transmembrane</keyword>
<keyword evidence="3" id="KW-0472">Membrane</keyword>